<evidence type="ECO:0000256" key="2">
    <source>
        <dbReference type="SAM" id="Phobius"/>
    </source>
</evidence>
<dbReference type="Gene3D" id="3.40.50.360">
    <property type="match status" value="1"/>
</dbReference>
<dbReference type="InterPro" id="IPR001094">
    <property type="entry name" value="Flavdoxin-like"/>
</dbReference>
<accession>A0A0D3KHM3</accession>
<dbReference type="InterPro" id="IPR008254">
    <property type="entry name" value="Flavodoxin/NO_synth"/>
</dbReference>
<dbReference type="PANTHER" id="PTHR19384:SF109">
    <property type="entry name" value="SULFITE REDUCTASE [NADPH] FLAVOPROTEIN COMPONENT"/>
    <property type="match status" value="1"/>
</dbReference>
<keyword evidence="2" id="KW-1133">Transmembrane helix</keyword>
<dbReference type="Pfam" id="PF00258">
    <property type="entry name" value="Flavodoxin_1"/>
    <property type="match status" value="1"/>
</dbReference>
<keyword evidence="2" id="KW-0812">Transmembrane</keyword>
<organism evidence="4 5">
    <name type="scientific">Emiliania huxleyi (strain CCMP1516)</name>
    <dbReference type="NCBI Taxonomy" id="280463"/>
    <lineage>
        <taxon>Eukaryota</taxon>
        <taxon>Haptista</taxon>
        <taxon>Haptophyta</taxon>
        <taxon>Prymnesiophyceae</taxon>
        <taxon>Isochrysidales</taxon>
        <taxon>Noelaerhabdaceae</taxon>
        <taxon>Emiliania</taxon>
    </lineage>
</organism>
<dbReference type="RefSeq" id="XP_005787687.1">
    <property type="nucleotide sequence ID" value="XM_005787630.1"/>
</dbReference>
<dbReference type="EnsemblProtists" id="EOD35258">
    <property type="protein sequence ID" value="EOD35258"/>
    <property type="gene ID" value="EMIHUDRAFT_227565"/>
</dbReference>
<dbReference type="AlphaFoldDB" id="A0A0D3KHM3"/>
<keyword evidence="1" id="KW-0285">Flavoprotein</keyword>
<feature type="domain" description="Flavodoxin-like" evidence="3">
    <location>
        <begin position="10"/>
        <end position="171"/>
    </location>
</feature>
<proteinExistence type="predicted"/>
<dbReference type="PANTHER" id="PTHR19384">
    <property type="entry name" value="NITRIC OXIDE SYNTHASE-RELATED"/>
    <property type="match status" value="1"/>
</dbReference>
<sequence length="239" mass="25662">MGRSAGPTRVLVVIGSESGTTTGIIRGIVSKWEKKLDGKTKSYVIEQTSRPSTDVASLMDKCDVLIVATSSYGEGDPPDNLERFFNALHAAAKGVDGAPPTQILSGLQHAVLGNGSSVYDTFQNCPRLLDKWIGECGSRRMAKRAELDETHDSNDPVEKQADYLRWADEMFGLLQALPSPDEKEVCAWTEPSAQILMPDEPGPSGPLGTMLMWMTLGAAVVVGVGYQLFFRDAAAAGEA</sequence>
<dbReference type="GO" id="GO:0050660">
    <property type="term" value="F:flavin adenine dinucleotide binding"/>
    <property type="evidence" value="ECO:0007669"/>
    <property type="project" value="TreeGrafter"/>
</dbReference>
<dbReference type="SUPFAM" id="SSF52218">
    <property type="entry name" value="Flavoproteins"/>
    <property type="match status" value="1"/>
</dbReference>
<dbReference type="PROSITE" id="PS50902">
    <property type="entry name" value="FLAVODOXIN_LIKE"/>
    <property type="match status" value="1"/>
</dbReference>
<dbReference type="HOGENOM" id="CLU_101594_0_0_1"/>
<dbReference type="GO" id="GO:0010181">
    <property type="term" value="F:FMN binding"/>
    <property type="evidence" value="ECO:0007669"/>
    <property type="project" value="InterPro"/>
</dbReference>
<dbReference type="Proteomes" id="UP000013827">
    <property type="component" value="Unassembled WGS sequence"/>
</dbReference>
<dbReference type="eggNOG" id="KOG1158">
    <property type="taxonomic scope" value="Eukaryota"/>
</dbReference>
<dbReference type="PRINTS" id="PR00369">
    <property type="entry name" value="FLAVODOXIN"/>
</dbReference>
<dbReference type="KEGG" id="ehx:EMIHUDRAFT_227565"/>
<dbReference type="STRING" id="2903.R1DIA8"/>
<name>A0A0D3KHM3_EMIH1</name>
<protein>
    <recommendedName>
        <fullName evidence="3">Flavodoxin-like domain-containing protein</fullName>
    </recommendedName>
</protein>
<evidence type="ECO:0000256" key="1">
    <source>
        <dbReference type="ARBA" id="ARBA00022630"/>
    </source>
</evidence>
<evidence type="ECO:0000313" key="5">
    <source>
        <dbReference type="Proteomes" id="UP000013827"/>
    </source>
</evidence>
<dbReference type="PaxDb" id="2903-EOD35258"/>
<evidence type="ECO:0000259" key="3">
    <source>
        <dbReference type="PROSITE" id="PS50902"/>
    </source>
</evidence>
<keyword evidence="5" id="KW-1185">Reference proteome</keyword>
<dbReference type="InterPro" id="IPR029039">
    <property type="entry name" value="Flavoprotein-like_sf"/>
</dbReference>
<dbReference type="GO" id="GO:0004783">
    <property type="term" value="F:sulfite reductase (NADPH) activity"/>
    <property type="evidence" value="ECO:0007669"/>
    <property type="project" value="TreeGrafter"/>
</dbReference>
<feature type="transmembrane region" description="Helical" evidence="2">
    <location>
        <begin position="210"/>
        <end position="230"/>
    </location>
</feature>
<dbReference type="GO" id="GO:0005829">
    <property type="term" value="C:cytosol"/>
    <property type="evidence" value="ECO:0007669"/>
    <property type="project" value="TreeGrafter"/>
</dbReference>
<reference evidence="4" key="2">
    <citation type="submission" date="2024-10" db="UniProtKB">
        <authorList>
            <consortium name="EnsemblProtists"/>
        </authorList>
    </citation>
    <scope>IDENTIFICATION</scope>
</reference>
<dbReference type="GeneID" id="17280526"/>
<evidence type="ECO:0000313" key="4">
    <source>
        <dbReference type="EnsemblProtists" id="EOD35258"/>
    </source>
</evidence>
<keyword evidence="2" id="KW-0472">Membrane</keyword>
<reference evidence="5" key="1">
    <citation type="journal article" date="2013" name="Nature">
        <title>Pan genome of the phytoplankton Emiliania underpins its global distribution.</title>
        <authorList>
            <person name="Read B.A."/>
            <person name="Kegel J."/>
            <person name="Klute M.J."/>
            <person name="Kuo A."/>
            <person name="Lefebvre S.C."/>
            <person name="Maumus F."/>
            <person name="Mayer C."/>
            <person name="Miller J."/>
            <person name="Monier A."/>
            <person name="Salamov A."/>
            <person name="Young J."/>
            <person name="Aguilar M."/>
            <person name="Claverie J.M."/>
            <person name="Frickenhaus S."/>
            <person name="Gonzalez K."/>
            <person name="Herman E.K."/>
            <person name="Lin Y.C."/>
            <person name="Napier J."/>
            <person name="Ogata H."/>
            <person name="Sarno A.F."/>
            <person name="Shmutz J."/>
            <person name="Schroeder D."/>
            <person name="de Vargas C."/>
            <person name="Verret F."/>
            <person name="von Dassow P."/>
            <person name="Valentin K."/>
            <person name="Van de Peer Y."/>
            <person name="Wheeler G."/>
            <person name="Dacks J.B."/>
            <person name="Delwiche C.F."/>
            <person name="Dyhrman S.T."/>
            <person name="Glockner G."/>
            <person name="John U."/>
            <person name="Richards T."/>
            <person name="Worden A.Z."/>
            <person name="Zhang X."/>
            <person name="Grigoriev I.V."/>
            <person name="Allen A.E."/>
            <person name="Bidle K."/>
            <person name="Borodovsky M."/>
            <person name="Bowler C."/>
            <person name="Brownlee C."/>
            <person name="Cock J.M."/>
            <person name="Elias M."/>
            <person name="Gladyshev V.N."/>
            <person name="Groth M."/>
            <person name="Guda C."/>
            <person name="Hadaegh A."/>
            <person name="Iglesias-Rodriguez M.D."/>
            <person name="Jenkins J."/>
            <person name="Jones B.M."/>
            <person name="Lawson T."/>
            <person name="Leese F."/>
            <person name="Lindquist E."/>
            <person name="Lobanov A."/>
            <person name="Lomsadze A."/>
            <person name="Malik S.B."/>
            <person name="Marsh M.E."/>
            <person name="Mackinder L."/>
            <person name="Mock T."/>
            <person name="Mueller-Roeber B."/>
            <person name="Pagarete A."/>
            <person name="Parker M."/>
            <person name="Probert I."/>
            <person name="Quesneville H."/>
            <person name="Raines C."/>
            <person name="Rensing S.A."/>
            <person name="Riano-Pachon D.M."/>
            <person name="Richier S."/>
            <person name="Rokitta S."/>
            <person name="Shiraiwa Y."/>
            <person name="Soanes D.M."/>
            <person name="van der Giezen M."/>
            <person name="Wahlund T.M."/>
            <person name="Williams B."/>
            <person name="Wilson W."/>
            <person name="Wolfe G."/>
            <person name="Wurch L.L."/>
        </authorList>
    </citation>
    <scope>NUCLEOTIDE SEQUENCE</scope>
</reference>